<evidence type="ECO:0000313" key="3">
    <source>
        <dbReference type="Proteomes" id="UP001519344"/>
    </source>
</evidence>
<accession>A0ABS4I7L9</accession>
<evidence type="ECO:0000313" key="2">
    <source>
        <dbReference type="EMBL" id="MBP1966855.1"/>
    </source>
</evidence>
<name>A0ABS4I7L9_9BACL</name>
<feature type="compositionally biased region" description="Basic and acidic residues" evidence="1">
    <location>
        <begin position="1"/>
        <end position="12"/>
    </location>
</feature>
<organism evidence="2 3">
    <name type="scientific">Paenibacillus aceris</name>
    <dbReference type="NCBI Taxonomy" id="869555"/>
    <lineage>
        <taxon>Bacteria</taxon>
        <taxon>Bacillati</taxon>
        <taxon>Bacillota</taxon>
        <taxon>Bacilli</taxon>
        <taxon>Bacillales</taxon>
        <taxon>Paenibacillaceae</taxon>
        <taxon>Paenibacillus</taxon>
    </lineage>
</organism>
<evidence type="ECO:0000256" key="1">
    <source>
        <dbReference type="SAM" id="MobiDB-lite"/>
    </source>
</evidence>
<comment type="caution">
    <text evidence="2">The sequence shown here is derived from an EMBL/GenBank/DDBJ whole genome shotgun (WGS) entry which is preliminary data.</text>
</comment>
<protein>
    <submittedName>
        <fullName evidence="2">Uncharacterized protein</fullName>
    </submittedName>
</protein>
<dbReference type="RefSeq" id="WP_167066971.1">
    <property type="nucleotide sequence ID" value="NZ_JAAOZR010000047.1"/>
</dbReference>
<keyword evidence="3" id="KW-1185">Reference proteome</keyword>
<feature type="region of interest" description="Disordered" evidence="1">
    <location>
        <begin position="1"/>
        <end position="39"/>
    </location>
</feature>
<sequence length="98" mass="10781">MSNNHKQEKSTPLKDAAPGAPVITWEQALEEEPTHDNSKVIPLEAYRRQNESELEATFNVRTIPAIQGEEPIRLIVVSSGFGQKLPANPYTVQSKAAA</sequence>
<dbReference type="EMBL" id="JAGGKV010000026">
    <property type="protein sequence ID" value="MBP1966855.1"/>
    <property type="molecule type" value="Genomic_DNA"/>
</dbReference>
<dbReference type="Proteomes" id="UP001519344">
    <property type="component" value="Unassembled WGS sequence"/>
</dbReference>
<reference evidence="2 3" key="1">
    <citation type="submission" date="2021-03" db="EMBL/GenBank/DDBJ databases">
        <title>Genomic Encyclopedia of Type Strains, Phase IV (KMG-IV): sequencing the most valuable type-strain genomes for metagenomic binning, comparative biology and taxonomic classification.</title>
        <authorList>
            <person name="Goeker M."/>
        </authorList>
    </citation>
    <scope>NUCLEOTIDE SEQUENCE [LARGE SCALE GENOMIC DNA]</scope>
    <source>
        <strain evidence="2 3">DSM 24950</strain>
    </source>
</reference>
<proteinExistence type="predicted"/>
<gene>
    <name evidence="2" type="ORF">J2Z65_006116</name>
</gene>